<dbReference type="Proteomes" id="UP001163324">
    <property type="component" value="Chromosome 3"/>
</dbReference>
<comment type="caution">
    <text evidence="1">The sequence shown here is derived from an EMBL/GenBank/DDBJ whole genome shotgun (WGS) entry which is preliminary data.</text>
</comment>
<gene>
    <name evidence="1" type="ORF">N3K66_003075</name>
</gene>
<keyword evidence="2" id="KW-1185">Reference proteome</keyword>
<evidence type="ECO:0000313" key="2">
    <source>
        <dbReference type="Proteomes" id="UP001163324"/>
    </source>
</evidence>
<evidence type="ECO:0000313" key="1">
    <source>
        <dbReference type="EMBL" id="KAI9901258.1"/>
    </source>
</evidence>
<protein>
    <submittedName>
        <fullName evidence="1">Uncharacterized protein</fullName>
    </submittedName>
</protein>
<accession>A0ACC0V4X2</accession>
<sequence>MALISRFIILVGLLLALGLVQTAMAAETTSSTAGGEEEEASLTTTAPASETSEPGSEATSDVESSSVGTSTGTGSSKQEEQQDLPTSSFPSIETDFPDMNENAAPTSVRDPGFVALSLGVVIMCGGMMVLV</sequence>
<reference evidence="1" key="1">
    <citation type="submission" date="2022-10" db="EMBL/GenBank/DDBJ databases">
        <title>Complete Genome of Trichothecium roseum strain YXFP-22015, a Plant Pathogen Isolated from Citrus.</title>
        <authorList>
            <person name="Wang Y."/>
            <person name="Zhu L."/>
        </authorList>
    </citation>
    <scope>NUCLEOTIDE SEQUENCE</scope>
    <source>
        <strain evidence="1">YXFP-22015</strain>
    </source>
</reference>
<organism evidence="1 2">
    <name type="scientific">Trichothecium roseum</name>
    <dbReference type="NCBI Taxonomy" id="47278"/>
    <lineage>
        <taxon>Eukaryota</taxon>
        <taxon>Fungi</taxon>
        <taxon>Dikarya</taxon>
        <taxon>Ascomycota</taxon>
        <taxon>Pezizomycotina</taxon>
        <taxon>Sordariomycetes</taxon>
        <taxon>Hypocreomycetidae</taxon>
        <taxon>Hypocreales</taxon>
        <taxon>Hypocreales incertae sedis</taxon>
        <taxon>Trichothecium</taxon>
    </lineage>
</organism>
<proteinExistence type="predicted"/>
<dbReference type="EMBL" id="CM047942">
    <property type="protein sequence ID" value="KAI9901258.1"/>
    <property type="molecule type" value="Genomic_DNA"/>
</dbReference>
<name>A0ACC0V4X2_9HYPO</name>